<evidence type="ECO:0000256" key="1">
    <source>
        <dbReference type="SAM" id="Phobius"/>
    </source>
</evidence>
<name>A0A5B7WW44_9MICC</name>
<protein>
    <submittedName>
        <fullName evidence="2">Uncharacterized protein</fullName>
    </submittedName>
</protein>
<evidence type="ECO:0000313" key="2">
    <source>
        <dbReference type="EMBL" id="QCY48271.1"/>
    </source>
</evidence>
<reference evidence="2 3" key="1">
    <citation type="submission" date="2018-12" db="EMBL/GenBank/DDBJ databases">
        <title>Complete Genome Sequence of Glutamicibacter creatinolyticus strain LGCM259,isolated from an abscess of a 12-year-old mare in Italy.</title>
        <authorList>
            <person name="Santos R.G."/>
            <person name="Silva A.L."/>
            <person name="Seyffert N."/>
            <person name="Castro T.L.P."/>
            <person name="Attili A.R."/>
            <person name="Rifici C."/>
            <person name="Mazzullo G."/>
            <person name="Brenig B."/>
            <person name="Venanzi F."/>
            <person name="Azevedo V."/>
        </authorList>
    </citation>
    <scope>NUCLEOTIDE SEQUENCE [LARGE SCALE GENOMIC DNA]</scope>
    <source>
        <strain evidence="2 3">LGCM 259</strain>
    </source>
</reference>
<dbReference type="EMBL" id="CP034412">
    <property type="protein sequence ID" value="QCY48271.1"/>
    <property type="molecule type" value="Genomic_DNA"/>
</dbReference>
<keyword evidence="1" id="KW-0812">Transmembrane</keyword>
<keyword evidence="3" id="KW-1185">Reference proteome</keyword>
<dbReference type="Proteomes" id="UP000307000">
    <property type="component" value="Chromosome"/>
</dbReference>
<evidence type="ECO:0000313" key="3">
    <source>
        <dbReference type="Proteomes" id="UP000307000"/>
    </source>
</evidence>
<keyword evidence="1" id="KW-1133">Transmembrane helix</keyword>
<proteinExistence type="predicted"/>
<dbReference type="KEGG" id="gcr:GcLGCM259_2564"/>
<keyword evidence="1" id="KW-0472">Membrane</keyword>
<accession>A0A5B7WW44</accession>
<sequence>MVAVATMSAMSTMFAVAGVCRMVFVPGVILVIRRMLVLQVLRVLGGMPCFGM</sequence>
<organism evidence="2 3">
    <name type="scientific">Glutamicibacter creatinolyticus</name>
    <dbReference type="NCBI Taxonomy" id="162496"/>
    <lineage>
        <taxon>Bacteria</taxon>
        <taxon>Bacillati</taxon>
        <taxon>Actinomycetota</taxon>
        <taxon>Actinomycetes</taxon>
        <taxon>Micrococcales</taxon>
        <taxon>Micrococcaceae</taxon>
        <taxon>Glutamicibacter</taxon>
    </lineage>
</organism>
<gene>
    <name evidence="2" type="ORF">GcLGCM259_2564</name>
</gene>
<feature type="transmembrane region" description="Helical" evidence="1">
    <location>
        <begin position="12"/>
        <end position="32"/>
    </location>
</feature>
<dbReference type="AlphaFoldDB" id="A0A5B7WW44"/>